<comment type="similarity">
    <text evidence="8">Belongs to the NhaC Na(+)/H(+) (TC 2.A.35) antiporter family.</text>
</comment>
<protein>
    <submittedName>
        <fullName evidence="11">Na+/H+ antiporter NhaC family protein</fullName>
    </submittedName>
</protein>
<dbReference type="RefSeq" id="WP_212227225.1">
    <property type="nucleotide sequence ID" value="NZ_JAGUCN010000006.1"/>
</dbReference>
<evidence type="ECO:0000313" key="11">
    <source>
        <dbReference type="EMBL" id="MBS2211211.1"/>
    </source>
</evidence>
<keyword evidence="12" id="KW-1185">Reference proteome</keyword>
<accession>A0ABS5K8C0</accession>
<proteinExistence type="inferred from homology"/>
<feature type="transmembrane region" description="Helical" evidence="9">
    <location>
        <begin position="231"/>
        <end position="256"/>
    </location>
</feature>
<organism evidence="11 12">
    <name type="scientific">Carboxylicivirga mesophila</name>
    <dbReference type="NCBI Taxonomy" id="1166478"/>
    <lineage>
        <taxon>Bacteria</taxon>
        <taxon>Pseudomonadati</taxon>
        <taxon>Bacteroidota</taxon>
        <taxon>Bacteroidia</taxon>
        <taxon>Marinilabiliales</taxon>
        <taxon>Marinilabiliaceae</taxon>
        <taxon>Carboxylicivirga</taxon>
    </lineage>
</organism>
<dbReference type="PANTHER" id="PTHR33451:SF5">
    <property type="entry name" value="NA+_H+ ANTIPORTER"/>
    <property type="match status" value="1"/>
</dbReference>
<evidence type="ECO:0000256" key="1">
    <source>
        <dbReference type="ARBA" id="ARBA00004651"/>
    </source>
</evidence>
<feature type="transmembrane region" description="Helical" evidence="9">
    <location>
        <begin position="401"/>
        <end position="421"/>
    </location>
</feature>
<comment type="subcellular location">
    <subcellularLocation>
        <location evidence="1">Cell membrane</location>
        <topology evidence="1">Multi-pass membrane protein</topology>
    </subcellularLocation>
</comment>
<comment type="caution">
    <text evidence="11">The sequence shown here is derived from an EMBL/GenBank/DDBJ whole genome shotgun (WGS) entry which is preliminary data.</text>
</comment>
<evidence type="ECO:0000256" key="8">
    <source>
        <dbReference type="ARBA" id="ARBA00038435"/>
    </source>
</evidence>
<feature type="transmembrane region" description="Helical" evidence="9">
    <location>
        <begin position="108"/>
        <end position="134"/>
    </location>
</feature>
<dbReference type="Pfam" id="PF03553">
    <property type="entry name" value="Na_H_antiporter"/>
    <property type="match status" value="1"/>
</dbReference>
<evidence type="ECO:0000259" key="10">
    <source>
        <dbReference type="Pfam" id="PF03553"/>
    </source>
</evidence>
<feature type="transmembrane region" description="Helical" evidence="9">
    <location>
        <begin position="70"/>
        <end position="88"/>
    </location>
</feature>
<feature type="transmembrane region" description="Helical" evidence="9">
    <location>
        <begin position="277"/>
        <end position="295"/>
    </location>
</feature>
<evidence type="ECO:0000256" key="2">
    <source>
        <dbReference type="ARBA" id="ARBA00022448"/>
    </source>
</evidence>
<evidence type="ECO:0000256" key="3">
    <source>
        <dbReference type="ARBA" id="ARBA00022449"/>
    </source>
</evidence>
<dbReference type="PANTHER" id="PTHR33451">
    <property type="entry name" value="MALATE-2H(+)/NA(+)-LACTATE ANTIPORTER"/>
    <property type="match status" value="1"/>
</dbReference>
<gene>
    <name evidence="11" type="ORF">KEM09_07350</name>
</gene>
<feature type="transmembrane region" description="Helical" evidence="9">
    <location>
        <begin position="323"/>
        <end position="350"/>
    </location>
</feature>
<keyword evidence="4" id="KW-1003">Cell membrane</keyword>
<feature type="transmembrane region" description="Helical" evidence="9">
    <location>
        <begin position="194"/>
        <end position="211"/>
    </location>
</feature>
<evidence type="ECO:0000256" key="9">
    <source>
        <dbReference type="SAM" id="Phobius"/>
    </source>
</evidence>
<sequence length="427" mass="44642">MKTKQSLALLPIIAFLFVYLIPGWISGDFYKLPILIPFIIASVIAIVMAPGQKTVQKIDVFTKGMGQSGIMMMCGIFILAGAFANVAKEIGAVDATVDIGLHFLPQEILLAGLFIIGCFISLAVGTSVGTVVALTPVAIGLAEAIEVNAAIAVGAAIGGAMFGDNLSMISDTTIAAARTQNCSMKDKFKANIKLVLPAALISITAYILIPSSDAQHTATITWIDYLKVTPYLAVLVAAIMGMNVFLVLAIGILLAGGIGMAIGDYDAWSFFSSASDGMLGMAEIVLVSLLVGGIVEVVRTNGGIDYIISHIGKRTKSTKGAEFSITLLTGVVNIFTANNTIAILMAGPLVKKIADKFKIKGKRSASLMDTASCFVQGSLPYGAQILAAVGLAAGALSPFDIMGYLFYPYLMGATVLLSILIKKPARD</sequence>
<keyword evidence="3" id="KW-0050">Antiport</keyword>
<evidence type="ECO:0000256" key="4">
    <source>
        <dbReference type="ARBA" id="ARBA00022475"/>
    </source>
</evidence>
<evidence type="ECO:0000256" key="5">
    <source>
        <dbReference type="ARBA" id="ARBA00022692"/>
    </source>
</evidence>
<dbReference type="Proteomes" id="UP000721861">
    <property type="component" value="Unassembled WGS sequence"/>
</dbReference>
<evidence type="ECO:0000313" key="12">
    <source>
        <dbReference type="Proteomes" id="UP000721861"/>
    </source>
</evidence>
<dbReference type="InterPro" id="IPR018461">
    <property type="entry name" value="Na/H_Antiport_NhaC-like_C"/>
</dbReference>
<keyword evidence="5 9" id="KW-0812">Transmembrane</keyword>
<feature type="transmembrane region" description="Helical" evidence="9">
    <location>
        <begin position="7"/>
        <end position="26"/>
    </location>
</feature>
<dbReference type="EMBL" id="JAGUCN010000006">
    <property type="protein sequence ID" value="MBS2211211.1"/>
    <property type="molecule type" value="Genomic_DNA"/>
</dbReference>
<feature type="domain" description="Na+/H+ antiporter NhaC-like C-terminal" evidence="10">
    <location>
        <begin position="6"/>
        <end position="205"/>
    </location>
</feature>
<dbReference type="InterPro" id="IPR052180">
    <property type="entry name" value="NhaC_Na-H+_Antiporter"/>
</dbReference>
<keyword evidence="7 9" id="KW-0472">Membrane</keyword>
<feature type="transmembrane region" description="Helical" evidence="9">
    <location>
        <begin position="32"/>
        <end position="49"/>
    </location>
</feature>
<name>A0ABS5K8C0_9BACT</name>
<reference evidence="11 12" key="1">
    <citation type="journal article" date="2014" name="Int. J. Syst. Evol. Microbiol.">
        <title>Carboxylicivirga gen. nov. in the family Marinilabiliaceae with two novel species, Carboxylicivirga mesophila sp. nov. and Carboxylicivirga taeanensis sp. nov., and reclassification of Cytophaga fermentans as Saccharicrinis fermentans gen. nov., comb. nov.</title>
        <authorList>
            <person name="Yang S.H."/>
            <person name="Seo H.S."/>
            <person name="Woo J.H."/>
            <person name="Oh H.M."/>
            <person name="Jang H."/>
            <person name="Lee J.H."/>
            <person name="Kim S.J."/>
            <person name="Kwon K.K."/>
        </authorList>
    </citation>
    <scope>NUCLEOTIDE SEQUENCE [LARGE SCALE GENOMIC DNA]</scope>
    <source>
        <strain evidence="11 12">JCM 18290</strain>
    </source>
</reference>
<evidence type="ECO:0000256" key="7">
    <source>
        <dbReference type="ARBA" id="ARBA00023136"/>
    </source>
</evidence>
<evidence type="ECO:0000256" key="6">
    <source>
        <dbReference type="ARBA" id="ARBA00022989"/>
    </source>
</evidence>
<keyword evidence="2" id="KW-0813">Transport</keyword>
<keyword evidence="6 9" id="KW-1133">Transmembrane helix</keyword>